<gene>
    <name evidence="3" type="ORF">NDN08_006103</name>
</gene>
<name>A0AAV8UNW7_9RHOD</name>
<accession>A0AAV8UNW7</accession>
<feature type="repeat" description="PPR" evidence="2">
    <location>
        <begin position="227"/>
        <end position="261"/>
    </location>
</feature>
<reference evidence="3 4" key="1">
    <citation type="journal article" date="2023" name="Nat. Commun.">
        <title>Origin of minicircular mitochondrial genomes in red algae.</title>
        <authorList>
            <person name="Lee Y."/>
            <person name="Cho C.H."/>
            <person name="Lee Y.M."/>
            <person name="Park S.I."/>
            <person name="Yang J.H."/>
            <person name="West J.A."/>
            <person name="Bhattacharya D."/>
            <person name="Yoon H.S."/>
        </authorList>
    </citation>
    <scope>NUCLEOTIDE SEQUENCE [LARGE SCALE GENOMIC DNA]</scope>
    <source>
        <strain evidence="3 4">CCMP1338</strain>
        <tissue evidence="3">Whole cell</tissue>
    </source>
</reference>
<evidence type="ECO:0008006" key="5">
    <source>
        <dbReference type="Google" id="ProtNLM"/>
    </source>
</evidence>
<evidence type="ECO:0000256" key="2">
    <source>
        <dbReference type="PROSITE-ProRule" id="PRU00708"/>
    </source>
</evidence>
<keyword evidence="1" id="KW-0677">Repeat</keyword>
<feature type="repeat" description="PPR" evidence="2">
    <location>
        <begin position="581"/>
        <end position="615"/>
    </location>
</feature>
<dbReference type="PANTHER" id="PTHR47447">
    <property type="entry name" value="OS03G0856100 PROTEIN"/>
    <property type="match status" value="1"/>
</dbReference>
<dbReference type="AlphaFoldDB" id="A0AAV8UNW7"/>
<sequence length="697" mass="79622">MRGREEDSCGFVCPSGLFAERCFRFRRKKTAVCAKAKSSGYEEYEDERGKGFLVGREDEGRMSWRVLGSSFSEDARRRRNEDPAPGMEEGGVLWEIRDFLEAGDATGAWIVYRQNVGDFSLNLFNCLVNLFGNFDSLDSADRVFSDLCDNYEPDHVTYNTLLTLQSKRGEYKTLWWTYEKMIENGIVPTLHTYTILITAACRQGNMELAENLFLRMALQKEQPLSPNILTFNALLSGYAKLGDEEAAEEVADRMVRARVGPDHVTLTSLMLMYLEKRNFPAARRFFLQLRSGNWIFSKGTYAAQVKYCALTNNHWQLGKISEEILVNRVELDGPAAVQLVTTMIRLGRFDDLAEMVEYCNKSSNSKPVYGKHVLEAVLRRTLDVGGGCKDAVDAMEALPFFEHLWTTKYFNAVLKGAQRNGELDLVRLSAQVMRGIGVKPSVATFTILLETTEAGNISDEAERLIKYMHRYGVRPDLVFFRTWLKLEQRQGNINAAERTLELMEKFNLHPEAPDYSALMCECVRQKNFRRLRQLLDEMDRRGLQPDLVFVNELLNAFAAIGAVREAEDFLQQVQRTSLKPDRITYNTIIKLHARRGNLDSAERLLKNMPSPDRISYNTLVAASAFHNDFHRVHRLLRNMEARHNTKPDVATYTSIVGALTRAGETSKAKLYLKRMQDSGIQPNKETQRYLQELKEGD</sequence>
<dbReference type="InterPro" id="IPR011990">
    <property type="entry name" value="TPR-like_helical_dom_sf"/>
</dbReference>
<dbReference type="EMBL" id="JAMWBK010000008">
    <property type="protein sequence ID" value="KAJ8902783.1"/>
    <property type="molecule type" value="Genomic_DNA"/>
</dbReference>
<organism evidence="3 4">
    <name type="scientific">Rhodosorus marinus</name>
    <dbReference type="NCBI Taxonomy" id="101924"/>
    <lineage>
        <taxon>Eukaryota</taxon>
        <taxon>Rhodophyta</taxon>
        <taxon>Stylonematophyceae</taxon>
        <taxon>Stylonematales</taxon>
        <taxon>Stylonemataceae</taxon>
        <taxon>Rhodosorus</taxon>
    </lineage>
</organism>
<feature type="repeat" description="PPR" evidence="2">
    <location>
        <begin position="511"/>
        <end position="545"/>
    </location>
</feature>
<protein>
    <recommendedName>
        <fullName evidence="5">Pentacotripeptide-repeat region of PRORP domain-containing protein</fullName>
    </recommendedName>
</protein>
<dbReference type="Proteomes" id="UP001157974">
    <property type="component" value="Unassembled WGS sequence"/>
</dbReference>
<dbReference type="Gene3D" id="1.25.40.10">
    <property type="entry name" value="Tetratricopeptide repeat domain"/>
    <property type="match status" value="4"/>
</dbReference>
<dbReference type="InterPro" id="IPR002885">
    <property type="entry name" value="PPR_rpt"/>
</dbReference>
<comment type="caution">
    <text evidence="3">The sequence shown here is derived from an EMBL/GenBank/DDBJ whole genome shotgun (WGS) entry which is preliminary data.</text>
</comment>
<feature type="repeat" description="PPR" evidence="2">
    <location>
        <begin position="154"/>
        <end position="188"/>
    </location>
</feature>
<dbReference type="NCBIfam" id="TIGR00756">
    <property type="entry name" value="PPR"/>
    <property type="match status" value="5"/>
</dbReference>
<evidence type="ECO:0000256" key="1">
    <source>
        <dbReference type="ARBA" id="ARBA00022737"/>
    </source>
</evidence>
<feature type="repeat" description="PPR" evidence="2">
    <location>
        <begin position="546"/>
        <end position="580"/>
    </location>
</feature>
<keyword evidence="4" id="KW-1185">Reference proteome</keyword>
<dbReference type="PROSITE" id="PS51375">
    <property type="entry name" value="PPR"/>
    <property type="match status" value="7"/>
</dbReference>
<evidence type="ECO:0000313" key="4">
    <source>
        <dbReference type="Proteomes" id="UP001157974"/>
    </source>
</evidence>
<dbReference type="Pfam" id="PF13041">
    <property type="entry name" value="PPR_2"/>
    <property type="match status" value="2"/>
</dbReference>
<feature type="repeat" description="PPR" evidence="2">
    <location>
        <begin position="648"/>
        <end position="682"/>
    </location>
</feature>
<proteinExistence type="predicted"/>
<dbReference type="Pfam" id="PF13812">
    <property type="entry name" value="PPR_3"/>
    <property type="match status" value="3"/>
</dbReference>
<evidence type="ECO:0000313" key="3">
    <source>
        <dbReference type="EMBL" id="KAJ8902783.1"/>
    </source>
</evidence>
<feature type="repeat" description="PPR" evidence="2">
    <location>
        <begin position="189"/>
        <end position="223"/>
    </location>
</feature>
<dbReference type="PANTHER" id="PTHR47447:SF23">
    <property type="entry name" value="PENTACOTRIPEPTIDE-REPEAT REGION OF PRORP DOMAIN-CONTAINING PROTEIN"/>
    <property type="match status" value="1"/>
</dbReference>